<keyword evidence="1" id="KW-0732">Signal</keyword>
<name>A0ABQ6WRK0_9EURO</name>
<feature type="chain" id="PRO_5046614582" description="Saposin B-type domain-containing protein" evidence="1">
    <location>
        <begin position="23"/>
        <end position="187"/>
    </location>
</feature>
<proteinExistence type="predicted"/>
<evidence type="ECO:0000313" key="3">
    <source>
        <dbReference type="Proteomes" id="UP000325395"/>
    </source>
</evidence>
<evidence type="ECO:0000256" key="1">
    <source>
        <dbReference type="SAM" id="SignalP"/>
    </source>
</evidence>
<gene>
    <name evidence="2" type="ORF">BDV36DRAFT_293847</name>
</gene>
<reference evidence="2 3" key="1">
    <citation type="submission" date="2019-04" db="EMBL/GenBank/DDBJ databases">
        <authorList>
            <consortium name="DOE Joint Genome Institute"/>
            <person name="Mondo S."/>
            <person name="Kjaerbolling I."/>
            <person name="Vesth T."/>
            <person name="Frisvad J.C."/>
            <person name="Nybo J.L."/>
            <person name="Theobald S."/>
            <person name="Kildgaard S."/>
            <person name="Isbrandt T."/>
            <person name="Kuo A."/>
            <person name="Sato A."/>
            <person name="Lyhne E.K."/>
            <person name="Kogle M.E."/>
            <person name="Wiebenga A."/>
            <person name="Kun R.S."/>
            <person name="Lubbers R.J."/>
            <person name="Makela M.R."/>
            <person name="Barry K."/>
            <person name="Chovatia M."/>
            <person name="Clum A."/>
            <person name="Daum C."/>
            <person name="Haridas S."/>
            <person name="He G."/>
            <person name="LaButti K."/>
            <person name="Lipzen A."/>
            <person name="Riley R."/>
            <person name="Salamov A."/>
            <person name="Simmons B.A."/>
            <person name="Magnuson J.K."/>
            <person name="Henrissat B."/>
            <person name="Mortensen U.H."/>
            <person name="Larsen T.O."/>
            <person name="Devries R.P."/>
            <person name="Grigoriev I.V."/>
            <person name="Machida M."/>
            <person name="Baker S.E."/>
            <person name="Andersen M.R."/>
            <person name="Cantor M.N."/>
            <person name="Hua S.X."/>
        </authorList>
    </citation>
    <scope>NUCLEOTIDE SEQUENCE [LARGE SCALE GENOMIC DNA]</scope>
    <source>
        <strain evidence="2 3">CBS 117616</strain>
    </source>
</reference>
<protein>
    <recommendedName>
        <fullName evidence="4">Saposin B-type domain-containing protein</fullName>
    </recommendedName>
</protein>
<sequence>MRLQFSFLSLLWLFLLVGFGHAFVGPSCTKMKDALGNKPDIIFKEFKTEVCDKGCKPVIAHYDKWAKQKAIEPLIEQVMKDIGIPQHAKIIKTLARDVAKVVKKDCGKLLGKGHLCQDPETLTKFGNCLKSNLMPTVMGQVGNLMPLLTEPMCAKGLAYLEKGDLWEKVIPKYLDMYSKGGALVEEM</sequence>
<feature type="signal peptide" evidence="1">
    <location>
        <begin position="1"/>
        <end position="22"/>
    </location>
</feature>
<dbReference type="EMBL" id="ML735714">
    <property type="protein sequence ID" value="KAE8419730.1"/>
    <property type="molecule type" value="Genomic_DNA"/>
</dbReference>
<evidence type="ECO:0008006" key="4">
    <source>
        <dbReference type="Google" id="ProtNLM"/>
    </source>
</evidence>
<organism evidence="2 3">
    <name type="scientific">Aspergillus pseudocaelatus</name>
    <dbReference type="NCBI Taxonomy" id="1825620"/>
    <lineage>
        <taxon>Eukaryota</taxon>
        <taxon>Fungi</taxon>
        <taxon>Dikarya</taxon>
        <taxon>Ascomycota</taxon>
        <taxon>Pezizomycotina</taxon>
        <taxon>Eurotiomycetes</taxon>
        <taxon>Eurotiomycetidae</taxon>
        <taxon>Eurotiales</taxon>
        <taxon>Aspergillaceae</taxon>
        <taxon>Aspergillus</taxon>
        <taxon>Aspergillus subgen. Circumdati</taxon>
    </lineage>
</organism>
<evidence type="ECO:0000313" key="2">
    <source>
        <dbReference type="EMBL" id="KAE8419730.1"/>
    </source>
</evidence>
<dbReference type="Proteomes" id="UP000325395">
    <property type="component" value="Unassembled WGS sequence"/>
</dbReference>
<accession>A0ABQ6WRK0</accession>
<keyword evidence="3" id="KW-1185">Reference proteome</keyword>